<keyword evidence="1" id="KW-1185">Reference proteome</keyword>
<proteinExistence type="predicted"/>
<dbReference type="OrthoDB" id="7306455at2759"/>
<name>A0A8B8G2V8_9HEMI</name>
<dbReference type="Proteomes" id="UP000694846">
    <property type="component" value="Unplaced"/>
</dbReference>
<evidence type="ECO:0000313" key="1">
    <source>
        <dbReference type="Proteomes" id="UP000694846"/>
    </source>
</evidence>
<organism evidence="1 2">
    <name type="scientific">Sipha flava</name>
    <name type="common">yellow sugarcane aphid</name>
    <dbReference type="NCBI Taxonomy" id="143950"/>
    <lineage>
        <taxon>Eukaryota</taxon>
        <taxon>Metazoa</taxon>
        <taxon>Ecdysozoa</taxon>
        <taxon>Arthropoda</taxon>
        <taxon>Hexapoda</taxon>
        <taxon>Insecta</taxon>
        <taxon>Pterygota</taxon>
        <taxon>Neoptera</taxon>
        <taxon>Paraneoptera</taxon>
        <taxon>Hemiptera</taxon>
        <taxon>Sternorrhyncha</taxon>
        <taxon>Aphidomorpha</taxon>
        <taxon>Aphidoidea</taxon>
        <taxon>Aphididae</taxon>
        <taxon>Sipha</taxon>
    </lineage>
</organism>
<dbReference type="GeneID" id="112688115"/>
<gene>
    <name evidence="2" type="primary">LOC112688115</name>
</gene>
<protein>
    <submittedName>
        <fullName evidence="2">Uncharacterized protein LOC112688115 isoform X1</fullName>
    </submittedName>
</protein>
<dbReference type="AlphaFoldDB" id="A0A8B8G2V8"/>
<sequence length="281" mass="32322">MNKSNGNQFCTWVWSSGTNSVPTEKVILVVRVLLSSRAFTIMLSSRKRCGQTDHVRASSAKCPQRELSRKRRLTSVTTNKNVSTYTVQEGFRKFCPDSALRERIAADVFEVSALAVEVSVHVHYRYTKPSHSEDCGNAFTENSTFAQNHLLDFFTITCRANVNVWNRVPLDAEYFALRGAHESRKTYGGKLRSHLIQPVAVRHETAMKNCVCVHLYDRVVRYVNLRYEGRTLKWVWKCRLYEELFSREHRVVRSSKLLVCRRIIGISRTRRKLVAAGSVFA</sequence>
<accession>A0A8B8G2V8</accession>
<reference evidence="2" key="1">
    <citation type="submission" date="2025-08" db="UniProtKB">
        <authorList>
            <consortium name="RefSeq"/>
        </authorList>
    </citation>
    <scope>IDENTIFICATION</scope>
    <source>
        <tissue evidence="2">Whole body</tissue>
    </source>
</reference>
<evidence type="ECO:0000313" key="2">
    <source>
        <dbReference type="RefSeq" id="XP_025416931.1"/>
    </source>
</evidence>
<dbReference type="RefSeq" id="XP_025416931.1">
    <property type="nucleotide sequence ID" value="XM_025561146.1"/>
</dbReference>